<keyword evidence="3 6" id="KW-0812">Transmembrane</keyword>
<dbReference type="PANTHER" id="PTHR23531">
    <property type="entry name" value="QUINOLENE RESISTANCE PROTEIN NORA"/>
    <property type="match status" value="1"/>
</dbReference>
<dbReference type="InterPro" id="IPR011701">
    <property type="entry name" value="MFS"/>
</dbReference>
<evidence type="ECO:0000256" key="2">
    <source>
        <dbReference type="ARBA" id="ARBA00022448"/>
    </source>
</evidence>
<evidence type="ECO:0000256" key="4">
    <source>
        <dbReference type="ARBA" id="ARBA00022989"/>
    </source>
</evidence>
<dbReference type="InterPro" id="IPR036259">
    <property type="entry name" value="MFS_trans_sf"/>
</dbReference>
<sequence>MEFSTGKAAGDEKGTVISVSLLTAVCLLGDSMLYVTLPIFFKQAGLSSLWEVGLLLSVNRLVRLPLNPVIGWIYHKMSWKTGMWVALFLSIISTVGYGCFQGLAAWLILRVIWGCAWSLLRIGGMIAVVSVANENNHGEGMGWYNGLYRLGSLGGMLVGTILAVKIGFSMTAILLGVMPVLFIPFVIKMRGVSPERTEQTQKQAKISFHVNRMEMLVFVTGFMVSFYIQGVITSTFSSLITSRFPGQVDIASFLIPSTVLAGFILGIRWVWEPFLAVSIGRWSDRHGRVPIFIFSLLLFGAGMGLVPAGLNAGAWAALILVLLILSTVLTTLADSLLSVVAKQRSISQTTTLYALAADLGAALGPQWGLGLLGVDGGIWIVYLSGTVACFIFAFLWLKRWRAVGGES</sequence>
<gene>
    <name evidence="8" type="ORF">H1191_04865</name>
</gene>
<name>A0A7W1WPE8_9BACL</name>
<evidence type="ECO:0000313" key="8">
    <source>
        <dbReference type="EMBL" id="MBA4493632.1"/>
    </source>
</evidence>
<keyword evidence="5 6" id="KW-0472">Membrane</keyword>
<dbReference type="AlphaFoldDB" id="A0A7W1WPE8"/>
<dbReference type="Gene3D" id="1.20.1250.20">
    <property type="entry name" value="MFS general substrate transporter like domains"/>
    <property type="match status" value="2"/>
</dbReference>
<evidence type="ECO:0000313" key="9">
    <source>
        <dbReference type="Proteomes" id="UP000535491"/>
    </source>
</evidence>
<feature type="transmembrane region" description="Helical" evidence="6">
    <location>
        <begin position="316"/>
        <end position="340"/>
    </location>
</feature>
<reference evidence="8 9" key="1">
    <citation type="submission" date="2020-07" db="EMBL/GenBank/DDBJ databases">
        <authorList>
            <person name="Feng H."/>
        </authorList>
    </citation>
    <scope>NUCLEOTIDE SEQUENCE [LARGE SCALE GENOMIC DNA]</scope>
    <source>
        <strain evidence="9">s-10</strain>
    </source>
</reference>
<dbReference type="GO" id="GO:0005886">
    <property type="term" value="C:plasma membrane"/>
    <property type="evidence" value="ECO:0007669"/>
    <property type="project" value="UniProtKB-SubCell"/>
</dbReference>
<protein>
    <submittedName>
        <fullName evidence="8">MFS transporter</fullName>
    </submittedName>
</protein>
<feature type="transmembrane region" description="Helical" evidence="6">
    <location>
        <begin position="352"/>
        <end position="372"/>
    </location>
</feature>
<keyword evidence="4 6" id="KW-1133">Transmembrane helix</keyword>
<keyword evidence="9" id="KW-1185">Reference proteome</keyword>
<proteinExistence type="predicted"/>
<evidence type="ECO:0000256" key="6">
    <source>
        <dbReference type="SAM" id="Phobius"/>
    </source>
</evidence>
<dbReference type="PROSITE" id="PS50850">
    <property type="entry name" value="MFS"/>
    <property type="match status" value="1"/>
</dbReference>
<accession>A0A7W1WPE8</accession>
<feature type="transmembrane region" description="Helical" evidence="6">
    <location>
        <begin position="82"/>
        <end position="100"/>
    </location>
</feature>
<dbReference type="SUPFAM" id="SSF103473">
    <property type="entry name" value="MFS general substrate transporter"/>
    <property type="match status" value="1"/>
</dbReference>
<feature type="transmembrane region" description="Helical" evidence="6">
    <location>
        <begin position="215"/>
        <end position="238"/>
    </location>
</feature>
<feature type="transmembrane region" description="Helical" evidence="6">
    <location>
        <begin position="16"/>
        <end position="37"/>
    </location>
</feature>
<comment type="subcellular location">
    <subcellularLocation>
        <location evidence="1">Cell membrane</location>
        <topology evidence="1">Multi-pass membrane protein</topology>
    </subcellularLocation>
</comment>
<feature type="transmembrane region" description="Helical" evidence="6">
    <location>
        <begin position="153"/>
        <end position="186"/>
    </location>
</feature>
<evidence type="ECO:0000259" key="7">
    <source>
        <dbReference type="PROSITE" id="PS50850"/>
    </source>
</evidence>
<keyword evidence="2" id="KW-0813">Transport</keyword>
<dbReference type="GO" id="GO:0022857">
    <property type="term" value="F:transmembrane transporter activity"/>
    <property type="evidence" value="ECO:0007669"/>
    <property type="project" value="InterPro"/>
</dbReference>
<feature type="transmembrane region" description="Helical" evidence="6">
    <location>
        <begin position="107"/>
        <end position="133"/>
    </location>
</feature>
<dbReference type="Pfam" id="PF07690">
    <property type="entry name" value="MFS_1"/>
    <property type="match status" value="1"/>
</dbReference>
<dbReference type="Proteomes" id="UP000535491">
    <property type="component" value="Unassembled WGS sequence"/>
</dbReference>
<feature type="transmembrane region" description="Helical" evidence="6">
    <location>
        <begin position="250"/>
        <end position="271"/>
    </location>
</feature>
<dbReference type="PANTHER" id="PTHR23531:SF1">
    <property type="entry name" value="QUINOLENE RESISTANCE PROTEIN NORA"/>
    <property type="match status" value="1"/>
</dbReference>
<dbReference type="RefSeq" id="WP_181750872.1">
    <property type="nucleotide sequence ID" value="NZ_JACEIQ010000003.1"/>
</dbReference>
<dbReference type="InterPro" id="IPR052714">
    <property type="entry name" value="MFS_Exporter"/>
</dbReference>
<feature type="transmembrane region" description="Helical" evidence="6">
    <location>
        <begin position="378"/>
        <end position="397"/>
    </location>
</feature>
<evidence type="ECO:0000256" key="3">
    <source>
        <dbReference type="ARBA" id="ARBA00022692"/>
    </source>
</evidence>
<organism evidence="8 9">
    <name type="scientific">Paenactinomyces guangxiensis</name>
    <dbReference type="NCBI Taxonomy" id="1490290"/>
    <lineage>
        <taxon>Bacteria</taxon>
        <taxon>Bacillati</taxon>
        <taxon>Bacillota</taxon>
        <taxon>Bacilli</taxon>
        <taxon>Bacillales</taxon>
        <taxon>Thermoactinomycetaceae</taxon>
        <taxon>Paenactinomyces</taxon>
    </lineage>
</organism>
<evidence type="ECO:0000256" key="5">
    <source>
        <dbReference type="ARBA" id="ARBA00023136"/>
    </source>
</evidence>
<feature type="transmembrane region" description="Helical" evidence="6">
    <location>
        <begin position="291"/>
        <end position="310"/>
    </location>
</feature>
<feature type="domain" description="Major facilitator superfamily (MFS) profile" evidence="7">
    <location>
        <begin position="15"/>
        <end position="401"/>
    </location>
</feature>
<comment type="caution">
    <text evidence="8">The sequence shown here is derived from an EMBL/GenBank/DDBJ whole genome shotgun (WGS) entry which is preliminary data.</text>
</comment>
<evidence type="ECO:0000256" key="1">
    <source>
        <dbReference type="ARBA" id="ARBA00004651"/>
    </source>
</evidence>
<dbReference type="InterPro" id="IPR020846">
    <property type="entry name" value="MFS_dom"/>
</dbReference>
<dbReference type="EMBL" id="JACEIQ010000003">
    <property type="protein sequence ID" value="MBA4493632.1"/>
    <property type="molecule type" value="Genomic_DNA"/>
</dbReference>